<dbReference type="SMART" id="SM00186">
    <property type="entry name" value="FBG"/>
    <property type="match status" value="1"/>
</dbReference>
<protein>
    <submittedName>
        <fullName evidence="1">Fibroleukin</fullName>
    </submittedName>
</protein>
<dbReference type="SUPFAM" id="SSF56496">
    <property type="entry name" value="Fibrinogen C-terminal domain-like"/>
    <property type="match status" value="1"/>
</dbReference>
<dbReference type="PROSITE" id="PS00514">
    <property type="entry name" value="FIBRINOGEN_C_1"/>
    <property type="match status" value="1"/>
</dbReference>
<dbReference type="PANTHER" id="PTHR19143:SF327">
    <property type="entry name" value="FI21813P1-RELATED"/>
    <property type="match status" value="1"/>
</dbReference>
<dbReference type="InParanoid" id="K1QME0"/>
<sequence length="558" mass="64248">MVLVKYFTFFCFAVGIIPFYCESNQFHNRSLYGTKINTSPKSSCLRFNNIHLVGLCLQTCMASVGIYYMLSYNKDQQACLCCTDFSGSEITDPSWKTYEIIFCYKGFDDKIERNCLKYVPEAITYPEAKARCRKDGGALFKVDSRTKFDILKEYIDGGGIDEHQICLKYLPLEVTYLEAENRCHREGGALFKLDSQQKYNLFQEFLGPNAQHQDIQVWIQAEKTGGVWYFDDGSVMPSGICPLVTSNSLNESRLRFRAIFKKHFKENPYFRNKLFEHTTQYFAESVSMCSSHCGQCCECFGFNVINKTCRVPVSCDPGVISGQEDGWIYFTEHVTDELKTCSDLYMAGYCASGFYTIYPWNKEEPHYRPVKVYCDMKSNDGGWTATQKRITGSVDFNRIWDEYKIGFGIPEKGYWIGNDAIYQLTKDRNLTLYLSITLMNNTRLYQIYESFSIADETNQYRLHLGGETHGTLGDSLVDTANTGKTNRNLPGMAFSTPDRDNDPSSSFNCALSFKGGWWFNRCYLAFLNGRWAPNVWQTPWYPTVMTESEVKETRMMIR</sequence>
<dbReference type="InterPro" id="IPR020837">
    <property type="entry name" value="Fibrinogen_CS"/>
</dbReference>
<dbReference type="Gene3D" id="3.90.215.10">
    <property type="entry name" value="Gamma Fibrinogen, chain A, domain 1"/>
    <property type="match status" value="1"/>
</dbReference>
<organism evidence="1">
    <name type="scientific">Magallana gigas</name>
    <name type="common">Pacific oyster</name>
    <name type="synonym">Crassostrea gigas</name>
    <dbReference type="NCBI Taxonomy" id="29159"/>
    <lineage>
        <taxon>Eukaryota</taxon>
        <taxon>Metazoa</taxon>
        <taxon>Spiralia</taxon>
        <taxon>Lophotrochozoa</taxon>
        <taxon>Mollusca</taxon>
        <taxon>Bivalvia</taxon>
        <taxon>Autobranchia</taxon>
        <taxon>Pteriomorphia</taxon>
        <taxon>Ostreida</taxon>
        <taxon>Ostreoidea</taxon>
        <taxon>Ostreidae</taxon>
        <taxon>Magallana</taxon>
    </lineage>
</organism>
<dbReference type="InterPro" id="IPR016186">
    <property type="entry name" value="C-type_lectin-like/link_sf"/>
</dbReference>
<dbReference type="AlphaFoldDB" id="K1QME0"/>
<dbReference type="PANTHER" id="PTHR19143">
    <property type="entry name" value="FIBRINOGEN/TENASCIN/ANGIOPOEITIN"/>
    <property type="match status" value="1"/>
</dbReference>
<dbReference type="InterPro" id="IPR014716">
    <property type="entry name" value="Fibrinogen_a/b/g_C_1"/>
</dbReference>
<dbReference type="EMBL" id="JH818770">
    <property type="protein sequence ID" value="EKC30005.1"/>
    <property type="molecule type" value="Genomic_DNA"/>
</dbReference>
<evidence type="ECO:0000313" key="1">
    <source>
        <dbReference type="EMBL" id="EKC30005.1"/>
    </source>
</evidence>
<accession>K1QME0</accession>
<dbReference type="NCBIfam" id="NF040941">
    <property type="entry name" value="GGGWT_bact"/>
    <property type="match status" value="1"/>
</dbReference>
<gene>
    <name evidence="1" type="ORF">CGI_10013502</name>
</gene>
<dbReference type="SUPFAM" id="SSF56436">
    <property type="entry name" value="C-type lectin-like"/>
    <property type="match status" value="2"/>
</dbReference>
<proteinExistence type="predicted"/>
<dbReference type="InterPro" id="IPR036056">
    <property type="entry name" value="Fibrinogen-like_C"/>
</dbReference>
<dbReference type="Gene3D" id="3.10.100.10">
    <property type="entry name" value="Mannose-Binding Protein A, subunit A"/>
    <property type="match status" value="2"/>
</dbReference>
<dbReference type="InterPro" id="IPR002181">
    <property type="entry name" value="Fibrinogen_a/b/g_C_dom"/>
</dbReference>
<dbReference type="PROSITE" id="PS51406">
    <property type="entry name" value="FIBRINOGEN_C_2"/>
    <property type="match status" value="1"/>
</dbReference>
<dbReference type="GO" id="GO:0005615">
    <property type="term" value="C:extracellular space"/>
    <property type="evidence" value="ECO:0007669"/>
    <property type="project" value="TreeGrafter"/>
</dbReference>
<dbReference type="HOGENOM" id="CLU_488571_0_0_1"/>
<dbReference type="InterPro" id="IPR050373">
    <property type="entry name" value="Fibrinogen_C-term_domain"/>
</dbReference>
<dbReference type="InterPro" id="IPR016187">
    <property type="entry name" value="CTDL_fold"/>
</dbReference>
<name>K1QME0_MAGGI</name>
<dbReference type="CDD" id="cd00087">
    <property type="entry name" value="FReD"/>
    <property type="match status" value="1"/>
</dbReference>
<dbReference type="CDD" id="cd00037">
    <property type="entry name" value="CLECT"/>
    <property type="match status" value="2"/>
</dbReference>
<reference evidence="1" key="1">
    <citation type="journal article" date="2012" name="Nature">
        <title>The oyster genome reveals stress adaptation and complexity of shell formation.</title>
        <authorList>
            <person name="Zhang G."/>
            <person name="Fang X."/>
            <person name="Guo X."/>
            <person name="Li L."/>
            <person name="Luo R."/>
            <person name="Xu F."/>
            <person name="Yang P."/>
            <person name="Zhang L."/>
            <person name="Wang X."/>
            <person name="Qi H."/>
            <person name="Xiong Z."/>
            <person name="Que H."/>
            <person name="Xie Y."/>
            <person name="Holland P.W."/>
            <person name="Paps J."/>
            <person name="Zhu Y."/>
            <person name="Wu F."/>
            <person name="Chen Y."/>
            <person name="Wang J."/>
            <person name="Peng C."/>
            <person name="Meng J."/>
            <person name="Yang L."/>
            <person name="Liu J."/>
            <person name="Wen B."/>
            <person name="Zhang N."/>
            <person name="Huang Z."/>
            <person name="Zhu Q."/>
            <person name="Feng Y."/>
            <person name="Mount A."/>
            <person name="Hedgecock D."/>
            <person name="Xu Z."/>
            <person name="Liu Y."/>
            <person name="Domazet-Loso T."/>
            <person name="Du Y."/>
            <person name="Sun X."/>
            <person name="Zhang S."/>
            <person name="Liu B."/>
            <person name="Cheng P."/>
            <person name="Jiang X."/>
            <person name="Li J."/>
            <person name="Fan D."/>
            <person name="Wang W."/>
            <person name="Fu W."/>
            <person name="Wang T."/>
            <person name="Wang B."/>
            <person name="Zhang J."/>
            <person name="Peng Z."/>
            <person name="Li Y."/>
            <person name="Li N."/>
            <person name="Wang J."/>
            <person name="Chen M."/>
            <person name="He Y."/>
            <person name="Tan F."/>
            <person name="Song X."/>
            <person name="Zheng Q."/>
            <person name="Huang R."/>
            <person name="Yang H."/>
            <person name="Du X."/>
            <person name="Chen L."/>
            <person name="Yang M."/>
            <person name="Gaffney P.M."/>
            <person name="Wang S."/>
            <person name="Luo L."/>
            <person name="She Z."/>
            <person name="Ming Y."/>
            <person name="Huang W."/>
            <person name="Zhang S."/>
            <person name="Huang B."/>
            <person name="Zhang Y."/>
            <person name="Qu T."/>
            <person name="Ni P."/>
            <person name="Miao G."/>
            <person name="Wang J."/>
            <person name="Wang Q."/>
            <person name="Steinberg C.E."/>
            <person name="Wang H."/>
            <person name="Li N."/>
            <person name="Qian L."/>
            <person name="Zhang G."/>
            <person name="Li Y."/>
            <person name="Yang H."/>
            <person name="Liu X."/>
            <person name="Wang J."/>
            <person name="Yin Y."/>
            <person name="Wang J."/>
        </authorList>
    </citation>
    <scope>NUCLEOTIDE SEQUENCE [LARGE SCALE GENOMIC DNA]</scope>
    <source>
        <strain evidence="1">05x7-T-G4-1.051#20</strain>
    </source>
</reference>
<dbReference type="Pfam" id="PF00147">
    <property type="entry name" value="Fibrinogen_C"/>
    <property type="match status" value="1"/>
</dbReference>